<feature type="binding site" evidence="22">
    <location>
        <position position="25"/>
    </location>
    <ligand>
        <name>ATP</name>
        <dbReference type="ChEBI" id="CHEBI:30616"/>
    </ligand>
</feature>
<dbReference type="InterPro" id="IPR000829">
    <property type="entry name" value="DAGK"/>
</dbReference>
<organism evidence="25 26">
    <name type="scientific">Helicobacter ganmani</name>
    <dbReference type="NCBI Taxonomy" id="60246"/>
    <lineage>
        <taxon>Bacteria</taxon>
        <taxon>Pseudomonadati</taxon>
        <taxon>Campylobacterota</taxon>
        <taxon>Epsilonproteobacteria</taxon>
        <taxon>Campylobacterales</taxon>
        <taxon>Helicobacteraceae</taxon>
        <taxon>Helicobacter</taxon>
    </lineage>
</organism>
<evidence type="ECO:0000256" key="3">
    <source>
        <dbReference type="ARBA" id="ARBA00012133"/>
    </source>
</evidence>
<dbReference type="Proteomes" id="UP000256650">
    <property type="component" value="Unassembled WGS sequence"/>
</dbReference>
<evidence type="ECO:0000256" key="5">
    <source>
        <dbReference type="ARBA" id="ARBA00022475"/>
    </source>
</evidence>
<dbReference type="EMBL" id="NXLS01000001">
    <property type="protein sequence ID" value="RDU64484.1"/>
    <property type="molecule type" value="Genomic_DNA"/>
</dbReference>
<comment type="catalytic activity">
    <reaction evidence="24">
        <text>a 1,2-diacyl-sn-glycerol + ATP = a 1,2-diacyl-sn-glycero-3-phosphate + ADP + H(+)</text>
        <dbReference type="Rhea" id="RHEA:10272"/>
        <dbReference type="ChEBI" id="CHEBI:15378"/>
        <dbReference type="ChEBI" id="CHEBI:17815"/>
        <dbReference type="ChEBI" id="CHEBI:30616"/>
        <dbReference type="ChEBI" id="CHEBI:58608"/>
        <dbReference type="ChEBI" id="CHEBI:456216"/>
        <dbReference type="EC" id="2.7.1.107"/>
    </reaction>
</comment>
<evidence type="ECO:0000256" key="22">
    <source>
        <dbReference type="PIRSR" id="PIRSR600829-3"/>
    </source>
</evidence>
<dbReference type="GO" id="GO:0005886">
    <property type="term" value="C:plasma membrane"/>
    <property type="evidence" value="ECO:0007669"/>
    <property type="project" value="UniProtKB-SubCell"/>
</dbReference>
<evidence type="ECO:0000256" key="7">
    <source>
        <dbReference type="ARBA" id="ARBA00022519"/>
    </source>
</evidence>
<evidence type="ECO:0000256" key="20">
    <source>
        <dbReference type="PIRSR" id="PIRSR600829-1"/>
    </source>
</evidence>
<evidence type="ECO:0000256" key="2">
    <source>
        <dbReference type="ARBA" id="ARBA00005967"/>
    </source>
</evidence>
<evidence type="ECO:0000256" key="1">
    <source>
        <dbReference type="ARBA" id="ARBA00004429"/>
    </source>
</evidence>
<feature type="binding site" evidence="21">
    <location>
        <position position="95"/>
    </location>
    <ligand>
        <name>substrate</name>
    </ligand>
</feature>
<keyword evidence="8 24" id="KW-0808">Transferase</keyword>
<keyword evidence="11 22" id="KW-0547">Nucleotide-binding</keyword>
<keyword evidence="7" id="KW-0997">Cell inner membrane</keyword>
<evidence type="ECO:0000256" key="21">
    <source>
        <dbReference type="PIRSR" id="PIRSR600829-2"/>
    </source>
</evidence>
<dbReference type="GO" id="GO:0006654">
    <property type="term" value="P:phosphatidic acid biosynthetic process"/>
    <property type="evidence" value="ECO:0007669"/>
    <property type="project" value="InterPro"/>
</dbReference>
<evidence type="ECO:0000256" key="17">
    <source>
        <dbReference type="ARBA" id="ARBA00023136"/>
    </source>
</evidence>
<name>A0A3D8IIJ6_9HELI</name>
<sequence length="120" mass="13442">MKPDYSFFANTKFALQGVCALFKNEKSFRIELCIIIPALILDCFLPLSILEHLFLAFVLFMILIAEAINTAIEANVDLVTESFDPKAKIAKDCASAAVFFSVLFALLSWGIFLGKLWIEE</sequence>
<dbReference type="GO" id="GO:0046872">
    <property type="term" value="F:metal ion binding"/>
    <property type="evidence" value="ECO:0007669"/>
    <property type="project" value="UniProtKB-KW"/>
</dbReference>
<feature type="binding site" evidence="23">
    <location>
        <position position="25"/>
    </location>
    <ligand>
        <name>a divalent metal cation</name>
        <dbReference type="ChEBI" id="CHEBI:60240"/>
    </ligand>
</feature>
<comment type="caution">
    <text evidence="25">The sequence shown here is derived from an EMBL/GenBank/DDBJ whole genome shotgun (WGS) entry which is preliminary data.</text>
</comment>
<dbReference type="PANTHER" id="PTHR34299">
    <property type="entry name" value="DIACYLGLYCEROL KINASE"/>
    <property type="match status" value="1"/>
</dbReference>
<evidence type="ECO:0000256" key="11">
    <source>
        <dbReference type="ARBA" id="ARBA00022741"/>
    </source>
</evidence>
<evidence type="ECO:0000256" key="15">
    <source>
        <dbReference type="ARBA" id="ARBA00022989"/>
    </source>
</evidence>
<keyword evidence="26" id="KW-1185">Reference proteome</keyword>
<accession>A0A3D8IIJ6</accession>
<dbReference type="PANTHER" id="PTHR34299:SF1">
    <property type="entry name" value="DIACYLGLYCEROL KINASE"/>
    <property type="match status" value="1"/>
</dbReference>
<comment type="similarity">
    <text evidence="2 24">Belongs to the bacterial diacylglycerol kinase family.</text>
</comment>
<dbReference type="OrthoDB" id="5460798at2"/>
<feature type="transmembrane region" description="Helical" evidence="24">
    <location>
        <begin position="30"/>
        <end position="47"/>
    </location>
</feature>
<dbReference type="PROSITE" id="PS01069">
    <property type="entry name" value="DAGK_PROKAR"/>
    <property type="match status" value="1"/>
</dbReference>
<reference evidence="25 26" key="1">
    <citation type="submission" date="2018-04" db="EMBL/GenBank/DDBJ databases">
        <title>Novel Campyloabacter and Helicobacter Species and Strains.</title>
        <authorList>
            <person name="Mannion A.J."/>
            <person name="Shen Z."/>
            <person name="Fox J.G."/>
        </authorList>
    </citation>
    <scope>NUCLEOTIDE SEQUENCE [LARGE SCALE GENOMIC DNA]</scope>
    <source>
        <strain evidence="25 26">MIT 99-5101</strain>
    </source>
</reference>
<dbReference type="AlphaFoldDB" id="A0A3D8IIJ6"/>
<evidence type="ECO:0000256" key="8">
    <source>
        <dbReference type="ARBA" id="ARBA00022679"/>
    </source>
</evidence>
<keyword evidence="16 24" id="KW-0443">Lipid metabolism</keyword>
<dbReference type="GO" id="GO:0005524">
    <property type="term" value="F:ATP binding"/>
    <property type="evidence" value="ECO:0007669"/>
    <property type="project" value="UniProtKB-KW"/>
</dbReference>
<keyword evidence="9 24" id="KW-0812">Transmembrane</keyword>
<evidence type="ECO:0000256" key="24">
    <source>
        <dbReference type="RuleBase" id="RU363065"/>
    </source>
</evidence>
<dbReference type="InterPro" id="IPR036945">
    <property type="entry name" value="DAGK_sf"/>
</dbReference>
<comment type="function">
    <text evidence="24">Catalyzes the ATP-dependent phosphorylation of sn-l,2-diacylglycerol (DAG) to phosphatidic acid. Involved in the recycling of diacylglycerol produced as a by-product during membrane-derived oligosaccharide (MDO) biosynthesis.</text>
</comment>
<evidence type="ECO:0000256" key="12">
    <source>
        <dbReference type="ARBA" id="ARBA00022777"/>
    </source>
</evidence>
<keyword evidence="5" id="KW-1003">Cell membrane</keyword>
<feature type="binding site" evidence="22">
    <location>
        <position position="73"/>
    </location>
    <ligand>
        <name>ATP</name>
        <dbReference type="ChEBI" id="CHEBI:30616"/>
    </ligand>
</feature>
<comment type="subcellular location">
    <subcellularLocation>
        <location evidence="1">Cell inner membrane</location>
        <topology evidence="1">Multi-pass membrane protein</topology>
    </subcellularLocation>
</comment>
<dbReference type="GO" id="GO:0004143">
    <property type="term" value="F:ATP-dependent diacylglycerol kinase activity"/>
    <property type="evidence" value="ECO:0007669"/>
    <property type="project" value="UniProtKB-EC"/>
</dbReference>
<evidence type="ECO:0000256" key="18">
    <source>
        <dbReference type="ARBA" id="ARBA00023209"/>
    </source>
</evidence>
<dbReference type="EC" id="2.7.1.107" evidence="3 24"/>
<evidence type="ECO:0000256" key="10">
    <source>
        <dbReference type="ARBA" id="ARBA00022723"/>
    </source>
</evidence>
<comment type="cofactor">
    <cofactor evidence="23">
        <name>Mg(2+)</name>
        <dbReference type="ChEBI" id="CHEBI:18420"/>
    </cofactor>
    <text evidence="23">Mn(2+), Zn(2+), Cd(2+) and Co(2+) support activity to lesser extents.</text>
</comment>
<proteinExistence type="inferred from homology"/>
<keyword evidence="10 23" id="KW-0479">Metal-binding</keyword>
<evidence type="ECO:0000256" key="6">
    <source>
        <dbReference type="ARBA" id="ARBA00022516"/>
    </source>
</evidence>
<keyword evidence="18" id="KW-0594">Phospholipid biosynthesis</keyword>
<gene>
    <name evidence="25" type="ORF">CQA43_01395</name>
</gene>
<keyword evidence="6" id="KW-0444">Lipid biosynthesis</keyword>
<evidence type="ECO:0000256" key="16">
    <source>
        <dbReference type="ARBA" id="ARBA00023098"/>
    </source>
</evidence>
<dbReference type="InterPro" id="IPR033718">
    <property type="entry name" value="DAGK_prok"/>
</dbReference>
<dbReference type="Pfam" id="PF01219">
    <property type="entry name" value="DAGK_prokar"/>
    <property type="match status" value="1"/>
</dbReference>
<feature type="binding site" evidence="22">
    <location>
        <begin position="91"/>
        <end position="92"/>
    </location>
    <ligand>
        <name>ATP</name>
        <dbReference type="ChEBI" id="CHEBI:30616"/>
    </ligand>
</feature>
<dbReference type="CDD" id="cd14264">
    <property type="entry name" value="DAGK_IM"/>
    <property type="match status" value="1"/>
</dbReference>
<keyword evidence="14 23" id="KW-0460">Magnesium</keyword>
<feature type="transmembrane region" description="Helical" evidence="24">
    <location>
        <begin position="53"/>
        <end position="72"/>
    </location>
</feature>
<protein>
    <recommendedName>
        <fullName evidence="4 24">Diacylglycerol kinase</fullName>
        <ecNumber evidence="3 24">2.7.1.107</ecNumber>
    </recommendedName>
</protein>
<feature type="binding site" evidence="23">
    <location>
        <position position="73"/>
    </location>
    <ligand>
        <name>a divalent metal cation</name>
        <dbReference type="ChEBI" id="CHEBI:60240"/>
    </ligand>
</feature>
<evidence type="ECO:0000256" key="19">
    <source>
        <dbReference type="ARBA" id="ARBA00023264"/>
    </source>
</evidence>
<feature type="binding site" evidence="21">
    <location>
        <position position="66"/>
    </location>
    <ligand>
        <name>substrate</name>
    </ligand>
</feature>
<keyword evidence="15 24" id="KW-1133">Transmembrane helix</keyword>
<feature type="active site" description="Proton acceptor" evidence="20">
    <location>
        <position position="66"/>
    </location>
</feature>
<dbReference type="RefSeq" id="WP_115550819.1">
    <property type="nucleotide sequence ID" value="NZ_CAORSE010000007.1"/>
</dbReference>
<keyword evidence="17 24" id="KW-0472">Membrane</keyword>
<evidence type="ECO:0000256" key="23">
    <source>
        <dbReference type="PIRSR" id="PIRSR600829-4"/>
    </source>
</evidence>
<evidence type="ECO:0000256" key="13">
    <source>
        <dbReference type="ARBA" id="ARBA00022840"/>
    </source>
</evidence>
<keyword evidence="12 24" id="KW-0418">Kinase</keyword>
<keyword evidence="19 24" id="KW-1208">Phospholipid metabolism</keyword>
<dbReference type="Gene3D" id="1.10.287.3610">
    <property type="match status" value="1"/>
</dbReference>
<evidence type="ECO:0000256" key="9">
    <source>
        <dbReference type="ARBA" id="ARBA00022692"/>
    </source>
</evidence>
<evidence type="ECO:0000313" key="26">
    <source>
        <dbReference type="Proteomes" id="UP000256650"/>
    </source>
</evidence>
<feature type="transmembrane region" description="Helical" evidence="24">
    <location>
        <begin position="93"/>
        <end position="118"/>
    </location>
</feature>
<evidence type="ECO:0000313" key="25">
    <source>
        <dbReference type="EMBL" id="RDU64484.1"/>
    </source>
</evidence>
<keyword evidence="13 22" id="KW-0067">ATP-binding</keyword>
<evidence type="ECO:0000256" key="14">
    <source>
        <dbReference type="ARBA" id="ARBA00022842"/>
    </source>
</evidence>
<dbReference type="GeneID" id="82534945"/>
<evidence type="ECO:0000256" key="4">
    <source>
        <dbReference type="ARBA" id="ARBA00017575"/>
    </source>
</evidence>